<feature type="compositionally biased region" description="Basic and acidic residues" evidence="1">
    <location>
        <begin position="1252"/>
        <end position="1276"/>
    </location>
</feature>
<feature type="compositionally biased region" description="Basic and acidic residues" evidence="1">
    <location>
        <begin position="969"/>
        <end position="994"/>
    </location>
</feature>
<dbReference type="PROSITE" id="PS50096">
    <property type="entry name" value="IQ"/>
    <property type="match status" value="9"/>
</dbReference>
<reference evidence="3" key="1">
    <citation type="submission" date="2021-02" db="EMBL/GenBank/DDBJ databases">
        <authorList>
            <person name="Dougan E. K."/>
            <person name="Rhodes N."/>
            <person name="Thang M."/>
            <person name="Chan C."/>
        </authorList>
    </citation>
    <scope>NUCLEOTIDE SEQUENCE</scope>
</reference>
<dbReference type="CDD" id="cd23767">
    <property type="entry name" value="IQCD"/>
    <property type="match status" value="3"/>
</dbReference>
<dbReference type="CDD" id="cd00257">
    <property type="entry name" value="beta-trefoil_FSCN-like"/>
    <property type="match status" value="1"/>
</dbReference>
<dbReference type="Gene3D" id="1.20.5.190">
    <property type="match status" value="3"/>
</dbReference>
<feature type="domain" description="PDZ" evidence="2">
    <location>
        <begin position="816"/>
        <end position="886"/>
    </location>
</feature>
<dbReference type="InterPro" id="IPR008999">
    <property type="entry name" value="Actin-crosslinking"/>
</dbReference>
<organism evidence="3 4">
    <name type="scientific">Symbiodinium natans</name>
    <dbReference type="NCBI Taxonomy" id="878477"/>
    <lineage>
        <taxon>Eukaryota</taxon>
        <taxon>Sar</taxon>
        <taxon>Alveolata</taxon>
        <taxon>Dinophyceae</taxon>
        <taxon>Suessiales</taxon>
        <taxon>Symbiodiniaceae</taxon>
        <taxon>Symbiodinium</taxon>
    </lineage>
</organism>
<dbReference type="Pfam" id="PF00612">
    <property type="entry name" value="IQ"/>
    <property type="match status" value="9"/>
</dbReference>
<dbReference type="SUPFAM" id="SSF50405">
    <property type="entry name" value="Actin-crosslinking proteins"/>
    <property type="match status" value="1"/>
</dbReference>
<feature type="compositionally biased region" description="Basic and acidic residues" evidence="1">
    <location>
        <begin position="1078"/>
        <end position="1087"/>
    </location>
</feature>
<dbReference type="PANTHER" id="PTHR10699:SF11">
    <property type="entry name" value="IGLOO, ISOFORM A"/>
    <property type="match status" value="1"/>
</dbReference>
<dbReference type="SUPFAM" id="SSF50156">
    <property type="entry name" value="PDZ domain-like"/>
    <property type="match status" value="4"/>
</dbReference>
<sequence length="2392" mass="262330">MSSDRVSLNVKLVDKSRTDEKVCQGSLYQSVWRFGQDAGMLLLSTLTRGYIFTHGHQQWSSLRYPNLKLGDAGVVDGSTVEFTGDFDPSRAAPLILEIQLRDRHKTEEEYASVVPETSVWDLGMSVGMEKLSTLSGHIFCYEGQRWKSSEHPSLTFAEAGARMTGGGPLAVAFEGDFSRDAAEASSTSSQGIVTLSVVLMDKSKSRTVSGKAKLSDKVWTFGEAVGMTTLSTKSKYVFRRQGCEAYKERMYPDLTLADAGVKDGDTVEFAGDFDVTLSVVLMDKSKSRTVSGKAKLSDKVWTFGEAVGMTTLSTKSKYVFRRQGCEAYKERMYPDLTLADAGVKDGDTVEFAGDFDEPPRTSAPPSTPVTLSVVLMDKSKSRTVSGKAKLSDKVWTFGEAVGMTTLSTKSKYVFRRQGCEAYKERMYPDLTLADAGVKDGDTVEFAGDFDEPPRTSAPPATPVTLSVVLMDRSKSKTVRGQAKMSDTVWRFGEEVGMLSLTTSTQSRSGYVFRRQGGPPYRSNRCPDLTLEDAGVMDGDTVEFAGDFEPFEWMPVKVTIRAELQDADAGPEVQKIGLSFKSLPPEPVVVQNVAPETWGSDRGIQGGQQVVAINGVDVATMTKEDFRAAIKARPLTLRLRISGDPEEEPLQAAVAGSEVDKLGMSFLSLPPEPVIVNKVAAGGWAESVGFLGGEEIVVVNGQSLAAMSSEDFKAALRVRPLVLRFQAPADEEEDEEDDLIQEVEVGPEVAKIGLSFHNLPPEPVVVNKVAAGTWAEAVGFLGGEEILALNDEDVAAMTSERFKSLLKSRPLLIRFQTSEFEEVVAGEEVTKVGLSFVALPPEPVIVNKVAPGTWAATVGFRGGEEIAAVNGVAVSEMSSEDFKSMLKTRPLALRIVSSTVTADEPETPSAAQEKPGPASEEMQDKKREQAATKIQAVLRGNKARKEGRRKKQDEEKAATKIQAIQRGNLARKEGRAKQQDKVAKAAQDKQQEEAATKIQAIHRGNLARKEGRTKQQDQAAKAQRRGIAGLANLAPLGRREAAQDKQQEEAATKIQAIHRGNLSRKEGRTKQQDQAAKAAQDKQQEEAVTKIQAIHRGNLARKEGRTKQQDQAAKAAQDKQQEEAATKIQAIHRGNLSRKAMEMWEGRTKQQDQAAKAAQDKQQEEAATKIQAIHRGNVARKDGRTKQQEQAAKAAQDKQQEEAATKIQAIHRGNLARKDGRTKQKDQAAKAAQDKQQEEAATKIQAIHRGNVARKEGRKREKSTKDAKEAAQDKQQEEAAVKIQVKADVSNAANGTQTPAVSLGCPELCMWDTINATKRVLVSGHLYHCSQLQSFVEDEADSRDCLSLIDALAPLCCTGESNQTTVMNNTCEECDACIIDGMCLHATISNPSLNESSCLNAGTWCGDGVDSDSLAQEIDARLLQRASKTSSEELHTELDETVTSKYTCHTGSTRRRNVPARDYQTVTLEVGAEVALHREKRFLRVRDDGSVDSGGEVPDPQVIPEAWEWERFTVIDGGDGHIAFHSPHSGRFLRCDGHTLTTYSMAADALPADWTWERFAVEDAGRGEVALKNTAWGKYLHVDPHGNVNCADTLVNFQPLILKMAENPLPILLGIEGTSACPQGYVVATKETCEEMGKLLLPAGKVPARSLQEGWWEHMNWGCSLWTGQKAHPKGDLTAHWSTFTLPKVNGQHSPVCARTFEGDYVGSGMCTEASSYASAAWELSPSYRVEQDKGSRIYQDWRQMAIYKCLQKDPSTVFVAVWQNAGYRCYNAQQCTLGWGGSPTPYVWRLNSELATIRKSEWRVAQSKCHGYPHTMERCRSGDLLFRADPHSHLPCHWSQFRWGPDSGDGSLYWDCSGSHERTGWGSPHWGPVNYVDVYYKPWDGGAFDIYPYYCSPKQLHPIKSPLDHGCCSIGSGALDRCRTQQVIRIHHEGKDHYCYKNQMCQFEFVQPVTQGKDLHWYCGHHHETMRWGLYYDTLQVHYHSDGKIEWNPWWCGRATEGRTPPSVTNKFTHLFGLDTAGDLVSDNNKKLSADDVNRDVLNFVKNNKAKICGGITASAMYDQLLKPSGVCWRAGMTGRSSLFPHHADHGTKTTLLEEGTGHWRHEREDSPFIAAAEMVRKNASLMQALASQNETDRKFVDVLFNTFCEISGGTDCPKIGKVTCGCYCVDPGTCDQVVGEKLAQAMLIIFEMAADIAMLVGTGGGANVAKAAAKTAAKTALKKVAGRAAKASSKFISQRARDLAESYVKKGARLVAKGRVLARKAVGLSDEVAEETTKKLVRQKAVKDLGKFTIKAEAKKRLRDAFKTALKAHACTSFVDAALEEHASDMDWMNDPSYPFGNGEGIVGNLDTLDITGVVALVGIFHEADCPAQLAESVYHDNGGYGDGCPR</sequence>
<dbReference type="EMBL" id="CAJNDS010002807">
    <property type="protein sequence ID" value="CAE7605056.1"/>
    <property type="molecule type" value="Genomic_DNA"/>
</dbReference>
<dbReference type="PANTHER" id="PTHR10699">
    <property type="entry name" value="NEUROMODULIN"/>
    <property type="match status" value="1"/>
</dbReference>
<keyword evidence="4" id="KW-1185">Reference proteome</keyword>
<feature type="compositionally biased region" description="Basic and acidic residues" evidence="1">
    <location>
        <begin position="1115"/>
        <end position="1124"/>
    </location>
</feature>
<accession>A0A812V9R8</accession>
<evidence type="ECO:0000313" key="4">
    <source>
        <dbReference type="Proteomes" id="UP000604046"/>
    </source>
</evidence>
<evidence type="ECO:0000313" key="3">
    <source>
        <dbReference type="EMBL" id="CAE7605056.1"/>
    </source>
</evidence>
<feature type="compositionally biased region" description="Basic and acidic residues" evidence="1">
    <location>
        <begin position="1194"/>
        <end position="1203"/>
    </location>
</feature>
<evidence type="ECO:0000259" key="2">
    <source>
        <dbReference type="PROSITE" id="PS50106"/>
    </source>
</evidence>
<dbReference type="SMART" id="SM00015">
    <property type="entry name" value="IQ"/>
    <property type="match status" value="9"/>
</dbReference>
<dbReference type="InterPro" id="IPR000048">
    <property type="entry name" value="IQ_motif_EF-hand-BS"/>
</dbReference>
<comment type="caution">
    <text evidence="3">The sequence shown here is derived from an EMBL/GenBank/DDBJ whole genome shotgun (WGS) entry which is preliminary data.</text>
</comment>
<feature type="compositionally biased region" description="Basic and acidic residues" evidence="1">
    <location>
        <begin position="1215"/>
        <end position="1240"/>
    </location>
</feature>
<dbReference type="Pfam" id="PF00595">
    <property type="entry name" value="PDZ"/>
    <property type="match status" value="1"/>
</dbReference>
<feature type="compositionally biased region" description="Basic and acidic residues" evidence="1">
    <location>
        <begin position="1036"/>
        <end position="1050"/>
    </location>
</feature>
<evidence type="ECO:0000256" key="1">
    <source>
        <dbReference type="SAM" id="MobiDB-lite"/>
    </source>
</evidence>
<dbReference type="SMART" id="SM00228">
    <property type="entry name" value="PDZ"/>
    <property type="match status" value="4"/>
</dbReference>
<protein>
    <submittedName>
        <fullName evidence="3">Nipblb protein</fullName>
    </submittedName>
</protein>
<dbReference type="InterPro" id="IPR001478">
    <property type="entry name" value="PDZ"/>
</dbReference>
<feature type="compositionally biased region" description="Basic residues" evidence="1">
    <location>
        <begin position="940"/>
        <end position="949"/>
    </location>
</feature>
<dbReference type="InterPro" id="IPR036034">
    <property type="entry name" value="PDZ_sf"/>
</dbReference>
<feature type="domain" description="PDZ" evidence="2">
    <location>
        <begin position="560"/>
        <end position="644"/>
    </location>
</feature>
<feature type="region of interest" description="Disordered" evidence="1">
    <location>
        <begin position="898"/>
        <end position="1134"/>
    </location>
</feature>
<dbReference type="Gene3D" id="2.30.42.10">
    <property type="match status" value="2"/>
</dbReference>
<gene>
    <name evidence="3" type="primary">nipblb</name>
    <name evidence="3" type="ORF">SNAT2548_LOCUS34411</name>
</gene>
<dbReference type="GO" id="GO:0005516">
    <property type="term" value="F:calmodulin binding"/>
    <property type="evidence" value="ECO:0007669"/>
    <property type="project" value="TreeGrafter"/>
</dbReference>
<dbReference type="Gene3D" id="2.80.10.50">
    <property type="match status" value="1"/>
</dbReference>
<dbReference type="Proteomes" id="UP000604046">
    <property type="component" value="Unassembled WGS sequence"/>
</dbReference>
<proteinExistence type="predicted"/>
<dbReference type="OrthoDB" id="2157866at2759"/>
<feature type="domain" description="PDZ" evidence="2">
    <location>
        <begin position="646"/>
        <end position="716"/>
    </location>
</feature>
<dbReference type="PROSITE" id="PS50106">
    <property type="entry name" value="PDZ"/>
    <property type="match status" value="3"/>
</dbReference>
<name>A0A812V9R8_9DINO</name>
<feature type="region of interest" description="Disordered" evidence="1">
    <location>
        <begin position="1170"/>
        <end position="1276"/>
    </location>
</feature>